<evidence type="ECO:0000313" key="1">
    <source>
        <dbReference type="EMBL" id="OAV96661.1"/>
    </source>
</evidence>
<reference evidence="2" key="4">
    <citation type="submission" date="2025-05" db="UniProtKB">
        <authorList>
            <consortium name="EnsemblFungi"/>
        </authorList>
    </citation>
    <scope>IDENTIFICATION</scope>
    <source>
        <strain evidence="2">isolate 1-1 / race 1 (BBBD)</strain>
    </source>
</reference>
<reference evidence="1" key="2">
    <citation type="submission" date="2016-05" db="EMBL/GenBank/DDBJ databases">
        <title>Comparative analysis highlights variable genome content of wheat rusts and divergence of the mating loci.</title>
        <authorList>
            <person name="Cuomo C.A."/>
            <person name="Bakkeren G."/>
            <person name="Szabo L."/>
            <person name="Khalil H."/>
            <person name="Joly D."/>
            <person name="Goldberg J."/>
            <person name="Young S."/>
            <person name="Zeng Q."/>
            <person name="Fellers J."/>
        </authorList>
    </citation>
    <scope>NUCLEOTIDE SEQUENCE [LARGE SCALE GENOMIC DNA]</scope>
    <source>
        <strain evidence="1">1-1 BBBD Race 1</strain>
    </source>
</reference>
<dbReference type="EMBL" id="ADAS02000018">
    <property type="protein sequence ID" value="OAV96661.1"/>
    <property type="molecule type" value="Genomic_DNA"/>
</dbReference>
<name>A0A180GVV5_PUCT1</name>
<dbReference type="EnsemblFungi" id="PTTG_11987-t43_1">
    <property type="protein sequence ID" value="PTTG_11987-t43_1-p1"/>
    <property type="gene ID" value="PTTG_11987"/>
</dbReference>
<dbReference type="AlphaFoldDB" id="A0A180GVV5"/>
<evidence type="ECO:0000313" key="2">
    <source>
        <dbReference type="EnsemblFungi" id="PTTG_11987-t43_1-p1"/>
    </source>
</evidence>
<organism evidence="1">
    <name type="scientific">Puccinia triticina (isolate 1-1 / race 1 (BBBD))</name>
    <name type="common">Brown leaf rust fungus</name>
    <dbReference type="NCBI Taxonomy" id="630390"/>
    <lineage>
        <taxon>Eukaryota</taxon>
        <taxon>Fungi</taxon>
        <taxon>Dikarya</taxon>
        <taxon>Basidiomycota</taxon>
        <taxon>Pucciniomycotina</taxon>
        <taxon>Pucciniomycetes</taxon>
        <taxon>Pucciniales</taxon>
        <taxon>Pucciniaceae</taxon>
        <taxon>Puccinia</taxon>
    </lineage>
</organism>
<proteinExistence type="predicted"/>
<dbReference type="VEuPathDB" id="FungiDB:PTTG_11987"/>
<accession>A0A180GVV5</accession>
<dbReference type="Proteomes" id="UP000005240">
    <property type="component" value="Unassembled WGS sequence"/>
</dbReference>
<evidence type="ECO:0000313" key="3">
    <source>
        <dbReference type="Proteomes" id="UP000005240"/>
    </source>
</evidence>
<gene>
    <name evidence="1" type="ORF">PTTG_11987</name>
</gene>
<keyword evidence="3" id="KW-1185">Reference proteome</keyword>
<reference evidence="2 3" key="3">
    <citation type="journal article" date="2017" name="G3 (Bethesda)">
        <title>Comparative analysis highlights variable genome content of wheat rusts and divergence of the mating loci.</title>
        <authorList>
            <person name="Cuomo C.A."/>
            <person name="Bakkeren G."/>
            <person name="Khalil H.B."/>
            <person name="Panwar V."/>
            <person name="Joly D."/>
            <person name="Linning R."/>
            <person name="Sakthikumar S."/>
            <person name="Song X."/>
            <person name="Adiconis X."/>
            <person name="Fan L."/>
            <person name="Goldberg J.M."/>
            <person name="Levin J.Z."/>
            <person name="Young S."/>
            <person name="Zeng Q."/>
            <person name="Anikster Y."/>
            <person name="Bruce M."/>
            <person name="Wang M."/>
            <person name="Yin C."/>
            <person name="McCallum B."/>
            <person name="Szabo L.J."/>
            <person name="Hulbert S."/>
            <person name="Chen X."/>
            <person name="Fellers J.P."/>
        </authorList>
    </citation>
    <scope>NUCLEOTIDE SEQUENCE</scope>
    <source>
        <strain evidence="3">Isolate 1-1 / race 1 (BBBD)</strain>
        <strain evidence="2">isolate 1-1 / race 1 (BBBD)</strain>
    </source>
</reference>
<protein>
    <submittedName>
        <fullName evidence="1 2">Uncharacterized protein</fullName>
    </submittedName>
</protein>
<sequence length="181" mass="20162">MNSARIKGQRTLAIRRPFPFPFRAILDIHKLCKILNHTMQLLTLITLLTVFSIVSHVDCRTTKMPKTFNCPLPSDVANPDPLIQARVVGYCSRPVTDNDLNANDGLERDRLRTTKFFVVQAINFPNSPGVFSCVGKSTGAYVQALTTTMTCGARDVMLTTDKIKELNKGTYGSLLTEIKTR</sequence>
<reference evidence="1" key="1">
    <citation type="submission" date="2009-11" db="EMBL/GenBank/DDBJ databases">
        <authorList>
            <consortium name="The Broad Institute Genome Sequencing Platform"/>
            <person name="Ward D."/>
            <person name="Feldgarden M."/>
            <person name="Earl A."/>
            <person name="Young S.K."/>
            <person name="Zeng Q."/>
            <person name="Koehrsen M."/>
            <person name="Alvarado L."/>
            <person name="Berlin A."/>
            <person name="Bochicchio J."/>
            <person name="Borenstein D."/>
            <person name="Chapman S.B."/>
            <person name="Chen Z."/>
            <person name="Engels R."/>
            <person name="Freedman E."/>
            <person name="Gellesch M."/>
            <person name="Goldberg J."/>
            <person name="Griggs A."/>
            <person name="Gujja S."/>
            <person name="Heilman E."/>
            <person name="Heiman D."/>
            <person name="Hepburn T."/>
            <person name="Howarth C."/>
            <person name="Jen D."/>
            <person name="Larson L."/>
            <person name="Lewis B."/>
            <person name="Mehta T."/>
            <person name="Park D."/>
            <person name="Pearson M."/>
            <person name="Roberts A."/>
            <person name="Saif S."/>
            <person name="Shea T."/>
            <person name="Shenoy N."/>
            <person name="Sisk P."/>
            <person name="Stolte C."/>
            <person name="Sykes S."/>
            <person name="Thomson T."/>
            <person name="Walk T."/>
            <person name="White J."/>
            <person name="Yandava C."/>
            <person name="Izard J."/>
            <person name="Baranova O.V."/>
            <person name="Blanton J.M."/>
            <person name="Tanner A.C."/>
            <person name="Dewhirst F.E."/>
            <person name="Haas B."/>
            <person name="Nusbaum C."/>
            <person name="Birren B."/>
        </authorList>
    </citation>
    <scope>NUCLEOTIDE SEQUENCE [LARGE SCALE GENOMIC DNA]</scope>
    <source>
        <strain evidence="1">1-1 BBBD Race 1</strain>
    </source>
</reference>